<sequence>MSMDLVHLRRLEIAHYAAAGSTWGLSSLFLIHVYLGWSSLHGAGPFLGTDNPPPPAGYGFGLMAVGLLAVGAGWLFGAAIAYSGYSMGRRRNHKVCLVIAGLMCVMCNPVSTTLGLFTFLILLRPSVGELFQPPAGRPTGS</sequence>
<dbReference type="KEGG" id="msil:METEAL_32880"/>
<organism evidence="2 3">
    <name type="scientific">Mesoterricola silvestris</name>
    <dbReference type="NCBI Taxonomy" id="2927979"/>
    <lineage>
        <taxon>Bacteria</taxon>
        <taxon>Pseudomonadati</taxon>
        <taxon>Acidobacteriota</taxon>
        <taxon>Holophagae</taxon>
        <taxon>Holophagales</taxon>
        <taxon>Holophagaceae</taxon>
        <taxon>Mesoterricola</taxon>
    </lineage>
</organism>
<keyword evidence="3" id="KW-1185">Reference proteome</keyword>
<dbReference type="AlphaFoldDB" id="A0AA48GQ86"/>
<gene>
    <name evidence="2" type="ORF">METEAL_32880</name>
</gene>
<evidence type="ECO:0000313" key="2">
    <source>
        <dbReference type="EMBL" id="BDU74114.1"/>
    </source>
</evidence>
<proteinExistence type="predicted"/>
<feature type="transmembrane region" description="Helical" evidence="1">
    <location>
        <begin position="57"/>
        <end position="83"/>
    </location>
</feature>
<evidence type="ECO:0000256" key="1">
    <source>
        <dbReference type="SAM" id="Phobius"/>
    </source>
</evidence>
<evidence type="ECO:0000313" key="3">
    <source>
        <dbReference type="Proteomes" id="UP001238179"/>
    </source>
</evidence>
<feature type="transmembrane region" description="Helical" evidence="1">
    <location>
        <begin position="95"/>
        <end position="123"/>
    </location>
</feature>
<keyword evidence="1" id="KW-0472">Membrane</keyword>
<keyword evidence="1" id="KW-0812">Transmembrane</keyword>
<protein>
    <submittedName>
        <fullName evidence="2">Membrane protein</fullName>
    </submittedName>
</protein>
<dbReference type="Proteomes" id="UP001238179">
    <property type="component" value="Chromosome"/>
</dbReference>
<accession>A0AA48GQ86</accession>
<dbReference type="EMBL" id="AP027080">
    <property type="protein sequence ID" value="BDU74114.1"/>
    <property type="molecule type" value="Genomic_DNA"/>
</dbReference>
<name>A0AA48GQ86_9BACT</name>
<keyword evidence="1" id="KW-1133">Transmembrane helix</keyword>
<feature type="transmembrane region" description="Helical" evidence="1">
    <location>
        <begin position="16"/>
        <end position="37"/>
    </location>
</feature>
<dbReference type="RefSeq" id="WP_316412785.1">
    <property type="nucleotide sequence ID" value="NZ_AP027080.1"/>
</dbReference>
<reference evidence="3" key="1">
    <citation type="journal article" date="2023" name="Int. J. Syst. Evol. Microbiol.">
        <title>Mesoterricola silvestris gen. nov., sp. nov., Mesoterricola sediminis sp. nov., Geothrix oryzae sp. nov., Geothrix edaphica sp. nov., Geothrix rubra sp. nov., and Geothrix limicola sp. nov., six novel members of Acidobacteriota isolated from soils.</title>
        <authorList>
            <person name="Itoh H."/>
            <person name="Sugisawa Y."/>
            <person name="Mise K."/>
            <person name="Xu Z."/>
            <person name="Kuniyasu M."/>
            <person name="Ushijima N."/>
            <person name="Kawano K."/>
            <person name="Kobayashi E."/>
            <person name="Shiratori Y."/>
            <person name="Masuda Y."/>
            <person name="Senoo K."/>
        </authorList>
    </citation>
    <scope>NUCLEOTIDE SEQUENCE [LARGE SCALE GENOMIC DNA]</scope>
    <source>
        <strain evidence="3">W79</strain>
    </source>
</reference>